<reference evidence="3" key="3">
    <citation type="submission" date="2015-04" db="UniProtKB">
        <authorList>
            <consortium name="EnsemblPlants"/>
        </authorList>
    </citation>
    <scope>IDENTIFICATION</scope>
</reference>
<feature type="signal peptide" evidence="2">
    <location>
        <begin position="1"/>
        <end position="28"/>
    </location>
</feature>
<dbReference type="Gramene" id="LPERR10G11740.1">
    <property type="protein sequence ID" value="LPERR10G11740.1"/>
    <property type="gene ID" value="LPERR10G11740"/>
</dbReference>
<proteinExistence type="predicted"/>
<evidence type="ECO:0000256" key="1">
    <source>
        <dbReference type="SAM" id="MobiDB-lite"/>
    </source>
</evidence>
<protein>
    <submittedName>
        <fullName evidence="3">Uncharacterized protein</fullName>
    </submittedName>
</protein>
<keyword evidence="4" id="KW-1185">Reference proteome</keyword>
<sequence length="108" mass="11210">MGFSCRLFAQALLLLIIVAVLAPATSMAAITTKQHGQKSHACGGDGGSHASPATTRPPCSGHRGQIPARMLGLRGIRAPPPPRPHPPVSYARPQPPSMICPPPPPESL</sequence>
<feature type="region of interest" description="Disordered" evidence="1">
    <location>
        <begin position="30"/>
        <end position="108"/>
    </location>
</feature>
<feature type="chain" id="PRO_5002350181" evidence="2">
    <location>
        <begin position="29"/>
        <end position="108"/>
    </location>
</feature>
<name>A0A0D9XLE5_9ORYZ</name>
<evidence type="ECO:0000313" key="3">
    <source>
        <dbReference type="EnsemblPlants" id="LPERR10G11740.1"/>
    </source>
</evidence>
<dbReference type="EnsemblPlants" id="LPERR10G11740.1">
    <property type="protein sequence ID" value="LPERR10G11740.1"/>
    <property type="gene ID" value="LPERR10G11740"/>
</dbReference>
<reference evidence="4" key="2">
    <citation type="submission" date="2013-12" db="EMBL/GenBank/DDBJ databases">
        <authorList>
            <person name="Yu Y."/>
            <person name="Lee S."/>
            <person name="de Baynast K."/>
            <person name="Wissotski M."/>
            <person name="Liu L."/>
            <person name="Talag J."/>
            <person name="Goicoechea J."/>
            <person name="Angelova A."/>
            <person name="Jetty R."/>
            <person name="Kudrna D."/>
            <person name="Golser W."/>
            <person name="Rivera L."/>
            <person name="Zhang J."/>
            <person name="Wing R."/>
        </authorList>
    </citation>
    <scope>NUCLEOTIDE SEQUENCE</scope>
</reference>
<organism evidence="3 4">
    <name type="scientific">Leersia perrieri</name>
    <dbReference type="NCBI Taxonomy" id="77586"/>
    <lineage>
        <taxon>Eukaryota</taxon>
        <taxon>Viridiplantae</taxon>
        <taxon>Streptophyta</taxon>
        <taxon>Embryophyta</taxon>
        <taxon>Tracheophyta</taxon>
        <taxon>Spermatophyta</taxon>
        <taxon>Magnoliopsida</taxon>
        <taxon>Liliopsida</taxon>
        <taxon>Poales</taxon>
        <taxon>Poaceae</taxon>
        <taxon>BOP clade</taxon>
        <taxon>Oryzoideae</taxon>
        <taxon>Oryzeae</taxon>
        <taxon>Oryzinae</taxon>
        <taxon>Leersia</taxon>
    </lineage>
</organism>
<reference evidence="3 4" key="1">
    <citation type="submission" date="2012-08" db="EMBL/GenBank/DDBJ databases">
        <title>Oryza genome evolution.</title>
        <authorList>
            <person name="Wing R.A."/>
        </authorList>
    </citation>
    <scope>NUCLEOTIDE SEQUENCE</scope>
</reference>
<accession>A0A0D9XLE5</accession>
<evidence type="ECO:0000256" key="2">
    <source>
        <dbReference type="SAM" id="SignalP"/>
    </source>
</evidence>
<evidence type="ECO:0000313" key="4">
    <source>
        <dbReference type="Proteomes" id="UP000032180"/>
    </source>
</evidence>
<keyword evidence="2" id="KW-0732">Signal</keyword>
<dbReference type="HOGENOM" id="CLU_2241093_0_0_1"/>
<dbReference type="AlphaFoldDB" id="A0A0D9XLE5"/>
<dbReference type="Proteomes" id="UP000032180">
    <property type="component" value="Chromosome 10"/>
</dbReference>
<feature type="compositionally biased region" description="Pro residues" evidence="1">
    <location>
        <begin position="78"/>
        <end position="108"/>
    </location>
</feature>